<sequence>MEKPVQEEFPAAGVCNILSKTRRVSREVKSNSSFTTGFVVSQEGLQIYQLSAVSVNLAIRKKKLSWLTVCAGNRY</sequence>
<reference evidence="1 2" key="1">
    <citation type="submission" date="2015-08" db="EMBL/GenBank/DDBJ databases">
        <title>Complete genome sequence of Rufibacter tibetensis strain 1351t, a radiation-resistant bacterium from tibet plateau.</title>
        <authorList>
            <person name="Dai J."/>
        </authorList>
    </citation>
    <scope>NUCLEOTIDE SEQUENCE [LARGE SCALE GENOMIC DNA]</scope>
    <source>
        <strain evidence="1 2">1351</strain>
    </source>
</reference>
<proteinExistence type="predicted"/>
<gene>
    <name evidence="1" type="ORF">DC20_12335</name>
</gene>
<organism evidence="1 2">
    <name type="scientific">Rufibacter tibetensis</name>
    <dbReference type="NCBI Taxonomy" id="512763"/>
    <lineage>
        <taxon>Bacteria</taxon>
        <taxon>Pseudomonadati</taxon>
        <taxon>Bacteroidota</taxon>
        <taxon>Cytophagia</taxon>
        <taxon>Cytophagales</taxon>
        <taxon>Hymenobacteraceae</taxon>
        <taxon>Rufibacter</taxon>
    </lineage>
</organism>
<evidence type="ECO:0000313" key="2">
    <source>
        <dbReference type="Proteomes" id="UP000061382"/>
    </source>
</evidence>
<protein>
    <submittedName>
        <fullName evidence="1">Uncharacterized protein</fullName>
    </submittedName>
</protein>
<keyword evidence="2" id="KW-1185">Reference proteome</keyword>
<dbReference type="STRING" id="512763.DC20_12335"/>
<accession>A0A0P0CQE8</accession>
<dbReference type="KEGG" id="rti:DC20_12335"/>
<dbReference type="PATRIC" id="fig|512763.3.peg.2706"/>
<dbReference type="Proteomes" id="UP000061382">
    <property type="component" value="Chromosome"/>
</dbReference>
<dbReference type="EMBL" id="CP012643">
    <property type="protein sequence ID" value="ALI99615.1"/>
    <property type="molecule type" value="Genomic_DNA"/>
</dbReference>
<evidence type="ECO:0000313" key="1">
    <source>
        <dbReference type="EMBL" id="ALI99615.1"/>
    </source>
</evidence>
<dbReference type="AlphaFoldDB" id="A0A0P0CQE8"/>
<name>A0A0P0CQE8_9BACT</name>